<organism evidence="1 2">
    <name type="scientific">Gymnopilus dilepis</name>
    <dbReference type="NCBI Taxonomy" id="231916"/>
    <lineage>
        <taxon>Eukaryota</taxon>
        <taxon>Fungi</taxon>
        <taxon>Dikarya</taxon>
        <taxon>Basidiomycota</taxon>
        <taxon>Agaricomycotina</taxon>
        <taxon>Agaricomycetes</taxon>
        <taxon>Agaricomycetidae</taxon>
        <taxon>Agaricales</taxon>
        <taxon>Agaricineae</taxon>
        <taxon>Hymenogastraceae</taxon>
        <taxon>Gymnopilus</taxon>
    </lineage>
</organism>
<name>A0A409XCE9_9AGAR</name>
<proteinExistence type="predicted"/>
<reference evidence="1 2" key="1">
    <citation type="journal article" date="2018" name="Evol. Lett.">
        <title>Horizontal gene cluster transfer increased hallucinogenic mushroom diversity.</title>
        <authorList>
            <person name="Reynolds H.T."/>
            <person name="Vijayakumar V."/>
            <person name="Gluck-Thaler E."/>
            <person name="Korotkin H.B."/>
            <person name="Matheny P.B."/>
            <person name="Slot J.C."/>
        </authorList>
    </citation>
    <scope>NUCLEOTIDE SEQUENCE [LARGE SCALE GENOMIC DNA]</scope>
    <source>
        <strain evidence="1 2">SRW20</strain>
    </source>
</reference>
<keyword evidence="2" id="KW-1185">Reference proteome</keyword>
<evidence type="ECO:0000313" key="1">
    <source>
        <dbReference type="EMBL" id="PPQ88478.1"/>
    </source>
</evidence>
<dbReference type="EMBL" id="NHYE01003628">
    <property type="protein sequence ID" value="PPQ88478.1"/>
    <property type="molecule type" value="Genomic_DNA"/>
</dbReference>
<dbReference type="OrthoDB" id="3104242at2759"/>
<gene>
    <name evidence="1" type="ORF">CVT26_004609</name>
</gene>
<dbReference type="AlphaFoldDB" id="A0A409XCE9"/>
<dbReference type="InParanoid" id="A0A409XCE9"/>
<accession>A0A409XCE9</accession>
<comment type="caution">
    <text evidence="1">The sequence shown here is derived from an EMBL/GenBank/DDBJ whole genome shotgun (WGS) entry which is preliminary data.</text>
</comment>
<evidence type="ECO:0000313" key="2">
    <source>
        <dbReference type="Proteomes" id="UP000284706"/>
    </source>
</evidence>
<dbReference type="Proteomes" id="UP000284706">
    <property type="component" value="Unassembled WGS sequence"/>
</dbReference>
<protein>
    <submittedName>
        <fullName evidence="1">Uncharacterized protein</fullName>
    </submittedName>
</protein>
<sequence length="166" mass="19208">MAMDDDSHIVMPTNAVPLVCPDWVCGDPSCRRLYCTSLDSTDLVVYYGPMQESLPLEWRARFVDGFFFFAHDDHLIHLTDATKLDLEIFSPHHNPPWVKFNQHQGLARTLVRPIVLKRSDYDESKLLDFGYWVRKVYSTMGLSLPGRYDTPAFRNKHRTVVDSDSD</sequence>